<sequence length="559" mass="64373">MIGSPSSTGELTIDIIGTAVNKKLVGKLSIFKFMQDGMVHYALGQISEIEMQNIWAQDPTMRGIIRQKGRVDPITERQDLHIAKMMVSSVFTTYDHQLVPSILGTVPATGTSIKLLDEEIMEELLKDYQNEIFYLGKAYGSNIKLPMWFKHFNVGNKGIGEAYHIGIFGKTGSGKSVLAKMIVSGYSRHKNMSIFILDPQGEFSLEFSSNVKLKQIIENKIGRKIKIFTIQNLVLDYSDGLFKDLLIASGFFNRLKIYFEDHWPRFVDEIIRILNHKTDVFEGFKPWEYYRRDAFKLVWSLIPDEQFLKRIIFTKEPRERVQGVWMSLNEDQMYEIWAGITNLFSYKRAQDSVRLTALFEKASEGNPLVIIDLSSREKPKNILWNEEIKLIAIQQFLSTITRQAENKFKQGGNLNTLVVVDEAHRLAPRGKIENENTNRIRRIFIDAIRTTRKYGLGWMFISQTLSSLDYEIINQIRIFAFGFGLAWGNELRALREIIGGNKEAIRLYQNFRDPQSGLGKREYPFMTIGPISPLSFSGTPLFFNALKYPDDFLKINFVK</sequence>
<dbReference type="SMART" id="SM00382">
    <property type="entry name" value="AAA"/>
    <property type="match status" value="1"/>
</dbReference>
<proteinExistence type="predicted"/>
<dbReference type="PANTHER" id="PTHR42957:SF1">
    <property type="entry name" value="HELICASE MJ1565-RELATED"/>
    <property type="match status" value="1"/>
</dbReference>
<dbReference type="Gene3D" id="3.40.50.300">
    <property type="entry name" value="P-loop containing nucleotide triphosphate hydrolases"/>
    <property type="match status" value="2"/>
</dbReference>
<evidence type="ECO:0000313" key="2">
    <source>
        <dbReference type="EMBL" id="KKN23813.1"/>
    </source>
</evidence>
<evidence type="ECO:0000259" key="1">
    <source>
        <dbReference type="SMART" id="SM00382"/>
    </source>
</evidence>
<protein>
    <recommendedName>
        <fullName evidence="1">AAA+ ATPase domain-containing protein</fullName>
    </recommendedName>
</protein>
<dbReference type="EMBL" id="LAZR01002936">
    <property type="protein sequence ID" value="KKN23813.1"/>
    <property type="molecule type" value="Genomic_DNA"/>
</dbReference>
<reference evidence="2" key="1">
    <citation type="journal article" date="2015" name="Nature">
        <title>Complex archaea that bridge the gap between prokaryotes and eukaryotes.</title>
        <authorList>
            <person name="Spang A."/>
            <person name="Saw J.H."/>
            <person name="Jorgensen S.L."/>
            <person name="Zaremba-Niedzwiedzka K."/>
            <person name="Martijn J."/>
            <person name="Lind A.E."/>
            <person name="van Eijk R."/>
            <person name="Schleper C."/>
            <person name="Guy L."/>
            <person name="Ettema T.J."/>
        </authorList>
    </citation>
    <scope>NUCLEOTIDE SEQUENCE</scope>
</reference>
<organism evidence="2">
    <name type="scientific">marine sediment metagenome</name>
    <dbReference type="NCBI Taxonomy" id="412755"/>
    <lineage>
        <taxon>unclassified sequences</taxon>
        <taxon>metagenomes</taxon>
        <taxon>ecological metagenomes</taxon>
    </lineage>
</organism>
<dbReference type="InterPro" id="IPR027417">
    <property type="entry name" value="P-loop_NTPase"/>
</dbReference>
<dbReference type="Pfam" id="PF01935">
    <property type="entry name" value="DUF87"/>
    <property type="match status" value="1"/>
</dbReference>
<accession>A0A0F9S3C2</accession>
<feature type="domain" description="AAA+ ATPase" evidence="1">
    <location>
        <begin position="161"/>
        <end position="483"/>
    </location>
</feature>
<comment type="caution">
    <text evidence="2">The sequence shown here is derived from an EMBL/GenBank/DDBJ whole genome shotgun (WGS) entry which is preliminary data.</text>
</comment>
<dbReference type="SUPFAM" id="SSF52540">
    <property type="entry name" value="P-loop containing nucleoside triphosphate hydrolases"/>
    <property type="match status" value="1"/>
</dbReference>
<dbReference type="AlphaFoldDB" id="A0A0F9S3C2"/>
<dbReference type="InterPro" id="IPR003593">
    <property type="entry name" value="AAA+_ATPase"/>
</dbReference>
<dbReference type="InterPro" id="IPR008571">
    <property type="entry name" value="HerA-like"/>
</dbReference>
<name>A0A0F9S3C2_9ZZZZ</name>
<gene>
    <name evidence="2" type="ORF">LCGC14_0901200</name>
</gene>
<dbReference type="PANTHER" id="PTHR42957">
    <property type="entry name" value="HELICASE MJ1565-RELATED"/>
    <property type="match status" value="1"/>
</dbReference>
<dbReference type="InterPro" id="IPR002789">
    <property type="entry name" value="HerA_central"/>
</dbReference>